<keyword evidence="2" id="KW-1185">Reference proteome</keyword>
<organism evidence="1 2">
    <name type="scientific">Spodoptera exigua</name>
    <name type="common">Beet armyworm</name>
    <name type="synonym">Noctua fulgens</name>
    <dbReference type="NCBI Taxonomy" id="7107"/>
    <lineage>
        <taxon>Eukaryota</taxon>
        <taxon>Metazoa</taxon>
        <taxon>Ecdysozoa</taxon>
        <taxon>Arthropoda</taxon>
        <taxon>Hexapoda</taxon>
        <taxon>Insecta</taxon>
        <taxon>Pterygota</taxon>
        <taxon>Neoptera</taxon>
        <taxon>Endopterygota</taxon>
        <taxon>Lepidoptera</taxon>
        <taxon>Glossata</taxon>
        <taxon>Ditrysia</taxon>
        <taxon>Noctuoidea</taxon>
        <taxon>Noctuidae</taxon>
        <taxon>Amphipyrinae</taxon>
        <taxon>Spodoptera</taxon>
    </lineage>
</organism>
<evidence type="ECO:0000313" key="2">
    <source>
        <dbReference type="Proteomes" id="UP000648187"/>
    </source>
</evidence>
<accession>A0A835L895</accession>
<gene>
    <name evidence="1" type="ORF">HW555_003663</name>
</gene>
<dbReference type="Proteomes" id="UP000648187">
    <property type="component" value="Unassembled WGS sequence"/>
</dbReference>
<protein>
    <submittedName>
        <fullName evidence="1">Uncharacterized protein</fullName>
    </submittedName>
</protein>
<reference evidence="1" key="1">
    <citation type="submission" date="2020-08" db="EMBL/GenBank/DDBJ databases">
        <title>Spodoptera exigua strain:BAW_Kor-Di-RS1 Genome sequencing and assembly.</title>
        <authorList>
            <person name="Kim J."/>
            <person name="Nam H.Y."/>
            <person name="Kwon M."/>
            <person name="Choi J.H."/>
            <person name="Cho S.R."/>
            <person name="Kim G.-H."/>
        </authorList>
    </citation>
    <scope>NUCLEOTIDE SEQUENCE</scope>
    <source>
        <strain evidence="1">BAW_Kor-Di-RS1</strain>
        <tissue evidence="1">Whole-body</tissue>
    </source>
</reference>
<proteinExistence type="predicted"/>
<name>A0A835L895_SPOEX</name>
<dbReference type="EMBL" id="JACKWZ010000037">
    <property type="protein sequence ID" value="KAF9419951.1"/>
    <property type="molecule type" value="Genomic_DNA"/>
</dbReference>
<sequence>MQVKRDANDTTIVELKINARSCQLAAAPTNASDAVVSARTTRRQPRDTTKPCVCNLFRKLFLKDRATSARVAGVKSLDKQTRADTCDVWICFNMLRVVQAKRFERVDAGSVHLCQSTLLVLVQQTSLNRFEPLRTGSNRIEGVLKKRLLIVCLEAKQGTDFRLPRLDAASARMLGFMTSLMHASLDPDGRHVLSAKFQTCYYHQYKTEFEEEYNRMGRRLYIQLSWTRCEVVTTSGLSRWAVRDDVTPVAELGLHAFTPLLTRPKL</sequence>
<evidence type="ECO:0000313" key="1">
    <source>
        <dbReference type="EMBL" id="KAF9419951.1"/>
    </source>
</evidence>
<dbReference type="AlphaFoldDB" id="A0A835L895"/>
<comment type="caution">
    <text evidence="1">The sequence shown here is derived from an EMBL/GenBank/DDBJ whole genome shotgun (WGS) entry which is preliminary data.</text>
</comment>